<dbReference type="SUPFAM" id="SSF52467">
    <property type="entry name" value="DHS-like NAD/FAD-binding domain"/>
    <property type="match status" value="1"/>
</dbReference>
<sequence length="1859" mass="204219">MRFDGPMIDANELEHGDLVVETCITRSLPPALTLEHGLQSIKEAVEELKLNPPCSSSGILRFQVAVPPSAKALNWFCSQPESSAVFPLFFLSKEINSPTYKSLYLNTARGVFGIGAAVSFTNSSSVQRELSSIRRLMLFYYDSIVSTYGFLDINFNTESSSVEHEAGSFYFLIPLIELDEHEDISILAATLAWNDSCLHTFEQAIHSYEAALCQASSHFWPTTERCQSKCIRSAIRKLNVDEDKTVQMVYMNAFASGRKDFGAYPMQLRGASSFNQFCFKFSPTIGVACNMLASSSTSSIQDCANINAVWASLIVEECSRLGLTYFCVAPGSRSSPLALAASAHPLVTCISCFDERSLAFHAIGYARGSQKVAVIITTSGTAVSNLLPAVVEASQDFVPLLVLSADRPPELQDCGANQSINQVNHYGSFVRFFYSLPAATDEIPARMVLTTLDSAVHWATSSPIGPVHINCPFREPLDGSPKKWNSGCLEGLDSWMSNAEPFTKYILVQHSYSCNYDTHGQMAEIIEKIQRANKGLLLVGAIHAEDEIWAVLLLAKRLQWPVVVDILSGLRLRKLLSSFREVEENILFVDYLDHALLSDSVRNWVQFDVIVQIGSRITSKRISQMLEKCSPCSYILVDNHPCRHDPSHFVTYRIQASAFEFANILLKAQFPHSDSSKRHGYLQALNMMVGQEISFQICAQHSLSEPHIAHVISKALSSESALFLGNSMVIRDADMYGCNWTSDNLNVADIMLKTELPCKWISVAGNRGASGIDGLLSTAIGFAVGCNKRVLCVVGDISFLHDTNGLAILKQRMLRKPMTIVVINNRGGAIFSLLPIADRTEPRVLNQYFYTSHNISVHKLCEAHGVKHLEVKTKMELNEALLSSRLGETDCIIEVQSSIDANANFHSCLRKFASQAADHAFTILSKLSLPETTPQGCFQGKILSLSYSLYRIPLCAPPTSSSFNRDHTRFYREGFIFSLTLEDGSIGYGEVAPLEICCENLLDVEEQLRFLCHVMKGAPIDYFLPMLRSSFSSWIWTNLGIPACSLFPSVRCGFEMAILNAIAVSQGSSLLNILHPQRAKEEENSEGLSSVRICALLDSGGTPEEVACIANALVEEGFTAIKIKVARRADPVEDAAVIQEVRKKVGFHIELRVDANRNWTYKQAIQFGCLVKDCNLQYIEEPVQDEDDIIRYCEESGLPVALDETIDNCPENPLNMLVKYSHPGIVAVVIKPTVIGGFEKALLIARWAHRQGKMAVISAAFESGLALSTYILFSCYLEMQNADTCKLMNNKLAPSVAHGLGTYRWLEEDVTTDLLGIGRNPRTGFIEGSVADATRILHQFQMNHNIIQRSFTSEEALQYHLTLDSNDFSCSINVQEIGQRTEGSLIIFLHGFLGTNQDWVPIMHAISGSARCISVDLPGHGVTSTNMKNSSDDKATQSPTLSIEIVADLLHKLIECITPGKVTLVGYSMGARIALYMALKFSDKIEGAVILSGSPGLENAVARRNRRAKDDSKARSLVTHGLQLFLNNWYSGELWKSLRSHPNFNQILAGRSLHDDVLGLARVLSDLSTGRQPSLWDDLKHCKTPLMVIVGEKDEKFKAVAEKMWDEIGHGGTGRDGEYSVSELHEMVVVPNCGHAVHLENPLPIIRADAMDAVEKHVKILETRGVSMLPKSQETNDSPSPNASSNNNQDLSVAIFPGLTQAYKKLRSFAGSILRCNPSNHTMNQNNEHPLPPNSHVIDLPCNESSDVSAAANMNPKTCSQSNRGHNGGNTSTVDHYGPLPLSIRIIGIVTVIGFSASLIGILLHKQHPVLAAIAEKLGSASAALGFFVTMSVLLPGSISQLIGWSAASSLSSLLPTPC</sequence>
<dbReference type="InterPro" id="IPR032264">
    <property type="entry name" value="MenD_middle"/>
</dbReference>
<keyword evidence="1" id="KW-0808">Transferase</keyword>
<keyword evidence="2" id="KW-0479">Metal-binding</keyword>
<dbReference type="SUPFAM" id="SSF54826">
    <property type="entry name" value="Enolase N-terminal domain-like"/>
    <property type="match status" value="1"/>
</dbReference>
<feature type="domain" description="Mandelate racemase/muconate lactonizing enzyme C-terminal" evidence="9">
    <location>
        <begin position="1103"/>
        <end position="1199"/>
    </location>
</feature>
<keyword evidence="8" id="KW-0472">Membrane</keyword>
<dbReference type="InterPro" id="IPR012001">
    <property type="entry name" value="Thiamin_PyroP_enz_TPP-bd_dom"/>
</dbReference>
<dbReference type="CDD" id="cd02009">
    <property type="entry name" value="TPP_SHCHC_synthase"/>
    <property type="match status" value="1"/>
</dbReference>
<dbReference type="NCBIfam" id="TIGR00173">
    <property type="entry name" value="menD"/>
    <property type="match status" value="1"/>
</dbReference>
<dbReference type="GO" id="GO:0016829">
    <property type="term" value="F:lyase activity"/>
    <property type="evidence" value="ECO:0007669"/>
    <property type="project" value="UniProtKB-KW"/>
</dbReference>
<dbReference type="Proteomes" id="UP000188268">
    <property type="component" value="Unassembled WGS sequence"/>
</dbReference>
<dbReference type="SUPFAM" id="SSF53474">
    <property type="entry name" value="alpha/beta-Hydrolases"/>
    <property type="match status" value="1"/>
</dbReference>
<dbReference type="Pfam" id="PF02776">
    <property type="entry name" value="TPP_enzyme_N"/>
    <property type="match status" value="1"/>
</dbReference>
<feature type="transmembrane region" description="Helical" evidence="8">
    <location>
        <begin position="1825"/>
        <end position="1848"/>
    </location>
</feature>
<dbReference type="InterPro" id="IPR000073">
    <property type="entry name" value="AB_hydrolase_1"/>
</dbReference>
<evidence type="ECO:0000256" key="8">
    <source>
        <dbReference type="SAM" id="Phobius"/>
    </source>
</evidence>
<evidence type="ECO:0000313" key="11">
    <source>
        <dbReference type="Proteomes" id="UP000188268"/>
    </source>
</evidence>
<dbReference type="GO" id="GO:0009234">
    <property type="term" value="P:menaquinone biosynthetic process"/>
    <property type="evidence" value="ECO:0007669"/>
    <property type="project" value="InterPro"/>
</dbReference>
<gene>
    <name evidence="10" type="ORF">CCACVL1_06405</name>
</gene>
<keyword evidence="6" id="KW-0456">Lyase</keyword>
<dbReference type="PANTHER" id="PTHR42916">
    <property type="entry name" value="2-SUCCINYL-5-ENOLPYRUVYL-6-HYDROXY-3-CYCLOHEXENE-1-CARBOXYLATE SYNTHASE"/>
    <property type="match status" value="1"/>
</dbReference>
<dbReference type="NCBIfam" id="TIGR01927">
    <property type="entry name" value="menC_gam_Gplu"/>
    <property type="match status" value="1"/>
</dbReference>
<dbReference type="InterPro" id="IPR004433">
    <property type="entry name" value="MenaQ_synth_MenD"/>
</dbReference>
<dbReference type="CDD" id="cd07037">
    <property type="entry name" value="TPP_PYR_MenD"/>
    <property type="match status" value="1"/>
</dbReference>
<dbReference type="InterPro" id="IPR036849">
    <property type="entry name" value="Enolase-like_C_sf"/>
</dbReference>
<evidence type="ECO:0000259" key="9">
    <source>
        <dbReference type="SMART" id="SM00922"/>
    </source>
</evidence>
<dbReference type="SFLD" id="SFLDF00009">
    <property type="entry name" value="o-succinylbenzoate_synthase"/>
    <property type="match status" value="1"/>
</dbReference>
<dbReference type="Gene3D" id="3.30.390.10">
    <property type="entry name" value="Enolase-like, N-terminal domain"/>
    <property type="match status" value="1"/>
</dbReference>
<dbReference type="InterPro" id="IPR029061">
    <property type="entry name" value="THDP-binding"/>
</dbReference>
<dbReference type="OrthoDB" id="8119704at2759"/>
<dbReference type="EMBL" id="AWWV01008063">
    <property type="protein sequence ID" value="OMO93647.1"/>
    <property type="molecule type" value="Genomic_DNA"/>
</dbReference>
<feature type="transmembrane region" description="Helical" evidence="8">
    <location>
        <begin position="1782"/>
        <end position="1804"/>
    </location>
</feature>
<evidence type="ECO:0000313" key="10">
    <source>
        <dbReference type="EMBL" id="OMO93647.1"/>
    </source>
</evidence>
<dbReference type="SFLD" id="SFLDG00180">
    <property type="entry name" value="muconate_cycloisomerase"/>
    <property type="match status" value="1"/>
</dbReference>
<name>A0A1R3JFQ6_COCAP</name>
<dbReference type="HAMAP" id="MF_01659">
    <property type="entry name" value="MenD"/>
    <property type="match status" value="1"/>
</dbReference>
<dbReference type="PANTHER" id="PTHR42916:SF1">
    <property type="entry name" value="PROTEIN PHYLLO, CHLOROPLASTIC"/>
    <property type="match status" value="1"/>
</dbReference>
<dbReference type="GO" id="GO:0046872">
    <property type="term" value="F:metal ion binding"/>
    <property type="evidence" value="ECO:0007669"/>
    <property type="project" value="UniProtKB-KW"/>
</dbReference>
<dbReference type="InterPro" id="IPR013342">
    <property type="entry name" value="Mandelate_racemase_C"/>
</dbReference>
<keyword evidence="11" id="KW-1185">Reference proteome</keyword>
<dbReference type="Gene3D" id="3.40.50.1220">
    <property type="entry name" value="TPP-binding domain"/>
    <property type="match status" value="1"/>
</dbReference>
<dbReference type="GO" id="GO:0070204">
    <property type="term" value="F:2-succinyl-5-enolpyruvyl-6-hydroxy-3-cyclohexene-1-carboxylic-acid synthase activity"/>
    <property type="evidence" value="ECO:0007669"/>
    <property type="project" value="InterPro"/>
</dbReference>
<comment type="caution">
    <text evidence="10">The sequence shown here is derived from an EMBL/GenBank/DDBJ whole genome shotgun (WGS) entry which is preliminary data.</text>
</comment>
<dbReference type="InterPro" id="IPR029017">
    <property type="entry name" value="Enolase-like_N"/>
</dbReference>
<evidence type="ECO:0000256" key="6">
    <source>
        <dbReference type="ARBA" id="ARBA00023239"/>
    </source>
</evidence>
<dbReference type="GO" id="GO:0009063">
    <property type="term" value="P:amino acid catabolic process"/>
    <property type="evidence" value="ECO:0007669"/>
    <property type="project" value="InterPro"/>
</dbReference>
<evidence type="ECO:0000256" key="3">
    <source>
        <dbReference type="ARBA" id="ARBA00022842"/>
    </source>
</evidence>
<dbReference type="PROSITE" id="PS00909">
    <property type="entry name" value="MR_MLE_2"/>
    <property type="match status" value="1"/>
</dbReference>
<dbReference type="InterPro" id="IPR029065">
    <property type="entry name" value="Enolase_C-like"/>
</dbReference>
<evidence type="ECO:0000256" key="2">
    <source>
        <dbReference type="ARBA" id="ARBA00022723"/>
    </source>
</evidence>
<dbReference type="InterPro" id="IPR029035">
    <property type="entry name" value="DHS-like_NAD/FAD-binding_dom"/>
</dbReference>
<dbReference type="InterPro" id="IPR011766">
    <property type="entry name" value="TPP_enzyme_TPP-bd"/>
</dbReference>
<feature type="region of interest" description="Disordered" evidence="7">
    <location>
        <begin position="1752"/>
        <end position="1772"/>
    </location>
</feature>
<dbReference type="Pfam" id="PF12697">
    <property type="entry name" value="Abhydrolase_6"/>
    <property type="match status" value="1"/>
</dbReference>
<reference evidence="10 11" key="1">
    <citation type="submission" date="2013-09" db="EMBL/GenBank/DDBJ databases">
        <title>Corchorus capsularis genome sequencing.</title>
        <authorList>
            <person name="Alam M."/>
            <person name="Haque M.S."/>
            <person name="Islam M.S."/>
            <person name="Emdad E.M."/>
            <person name="Islam M.M."/>
            <person name="Ahmed B."/>
            <person name="Halim A."/>
            <person name="Hossen Q.M.M."/>
            <person name="Hossain M.Z."/>
            <person name="Ahmed R."/>
            <person name="Khan M.M."/>
            <person name="Islam R."/>
            <person name="Rashid M.M."/>
            <person name="Khan S.A."/>
            <person name="Rahman M.S."/>
            <person name="Alam M."/>
        </authorList>
    </citation>
    <scope>NUCLEOTIDE SEQUENCE [LARGE SCALE GENOMIC DNA]</scope>
    <source>
        <strain evidence="11">cv. CVL-1</strain>
        <tissue evidence="10">Whole seedling</tissue>
    </source>
</reference>
<keyword evidence="5" id="KW-0464">Manganese</keyword>
<dbReference type="SFLD" id="SFLDS00001">
    <property type="entry name" value="Enolase"/>
    <property type="match status" value="1"/>
</dbReference>
<dbReference type="InterPro" id="IPR018110">
    <property type="entry name" value="Mandel_Rmase/mucon_lact_enz_CS"/>
</dbReference>
<evidence type="ECO:0000256" key="4">
    <source>
        <dbReference type="ARBA" id="ARBA00023052"/>
    </source>
</evidence>
<keyword evidence="4" id="KW-0786">Thiamine pyrophosphate</keyword>
<dbReference type="Gramene" id="OMO93647">
    <property type="protein sequence ID" value="OMO93647"/>
    <property type="gene ID" value="CCACVL1_06405"/>
</dbReference>
<evidence type="ECO:0000256" key="7">
    <source>
        <dbReference type="SAM" id="MobiDB-lite"/>
    </source>
</evidence>
<proteinExistence type="inferred from homology"/>
<keyword evidence="8" id="KW-0812">Transmembrane</keyword>
<feature type="compositionally biased region" description="Low complexity" evidence="7">
    <location>
        <begin position="1678"/>
        <end position="1688"/>
    </location>
</feature>
<organism evidence="10 11">
    <name type="scientific">Corchorus capsularis</name>
    <name type="common">Jute</name>
    <dbReference type="NCBI Taxonomy" id="210143"/>
    <lineage>
        <taxon>Eukaryota</taxon>
        <taxon>Viridiplantae</taxon>
        <taxon>Streptophyta</taxon>
        <taxon>Embryophyta</taxon>
        <taxon>Tracheophyta</taxon>
        <taxon>Spermatophyta</taxon>
        <taxon>Magnoliopsida</taxon>
        <taxon>eudicotyledons</taxon>
        <taxon>Gunneridae</taxon>
        <taxon>Pentapetalae</taxon>
        <taxon>rosids</taxon>
        <taxon>malvids</taxon>
        <taxon>Malvales</taxon>
        <taxon>Malvaceae</taxon>
        <taxon>Grewioideae</taxon>
        <taxon>Apeibeae</taxon>
        <taxon>Corchorus</taxon>
    </lineage>
</organism>
<evidence type="ECO:0000256" key="5">
    <source>
        <dbReference type="ARBA" id="ARBA00023211"/>
    </source>
</evidence>
<dbReference type="SMART" id="SM00922">
    <property type="entry name" value="MR_MLE"/>
    <property type="match status" value="1"/>
</dbReference>
<dbReference type="SUPFAM" id="SSF52518">
    <property type="entry name" value="Thiamin diphosphate-binding fold (THDP-binding)"/>
    <property type="match status" value="2"/>
</dbReference>
<dbReference type="STRING" id="210143.A0A1R3JFQ6"/>
<dbReference type="OMA" id="RHLSWPI"/>
<dbReference type="SUPFAM" id="SSF51604">
    <property type="entry name" value="Enolase C-terminal domain-like"/>
    <property type="match status" value="1"/>
</dbReference>
<evidence type="ECO:0000256" key="1">
    <source>
        <dbReference type="ARBA" id="ARBA00022679"/>
    </source>
</evidence>
<accession>A0A1R3JFQ6</accession>
<dbReference type="Gene3D" id="3.40.50.1820">
    <property type="entry name" value="alpha/beta hydrolase"/>
    <property type="match status" value="1"/>
</dbReference>
<dbReference type="InterPro" id="IPR029058">
    <property type="entry name" value="AB_hydrolase_fold"/>
</dbReference>
<dbReference type="Pfam" id="PF02775">
    <property type="entry name" value="TPP_enzyme_C"/>
    <property type="match status" value="1"/>
</dbReference>
<dbReference type="GO" id="GO:0030976">
    <property type="term" value="F:thiamine pyrophosphate binding"/>
    <property type="evidence" value="ECO:0007669"/>
    <property type="project" value="InterPro"/>
</dbReference>
<keyword evidence="8" id="KW-1133">Transmembrane helix</keyword>
<dbReference type="Gene3D" id="3.20.20.120">
    <property type="entry name" value="Enolase-like C-terminal domain"/>
    <property type="match status" value="1"/>
</dbReference>
<dbReference type="Gene3D" id="3.40.50.970">
    <property type="match status" value="2"/>
</dbReference>
<keyword evidence="3" id="KW-0460">Magnesium</keyword>
<feature type="region of interest" description="Disordered" evidence="7">
    <location>
        <begin position="1665"/>
        <end position="1689"/>
    </location>
</feature>
<protein>
    <submittedName>
        <fullName evidence="10">Menaquinone biosynthesis protein MenD</fullName>
    </submittedName>
</protein>
<feature type="compositionally biased region" description="Polar residues" evidence="7">
    <location>
        <begin position="1755"/>
        <end position="1772"/>
    </location>
</feature>
<dbReference type="Pfam" id="PF16582">
    <property type="entry name" value="TPP_enzyme_M_2"/>
    <property type="match status" value="1"/>
</dbReference>
<dbReference type="Pfam" id="PF13378">
    <property type="entry name" value="MR_MLE_C"/>
    <property type="match status" value="1"/>
</dbReference>